<feature type="domain" description="Thioredoxin" evidence="7">
    <location>
        <begin position="34"/>
        <end position="180"/>
    </location>
</feature>
<comment type="caution">
    <text evidence="8">The sequence shown here is derived from an EMBL/GenBank/DDBJ whole genome shotgun (WGS) entry which is preliminary data.</text>
</comment>
<keyword evidence="3" id="KW-0812">Transmembrane</keyword>
<gene>
    <name evidence="8" type="ORF">Ate02nite_26650</name>
</gene>
<dbReference type="CDD" id="cd02966">
    <property type="entry name" value="TlpA_like_family"/>
    <property type="match status" value="1"/>
</dbReference>
<dbReference type="InterPro" id="IPR050553">
    <property type="entry name" value="Thioredoxin_ResA/DsbE_sf"/>
</dbReference>
<dbReference type="Pfam" id="PF00578">
    <property type="entry name" value="AhpC-TSA"/>
    <property type="match status" value="1"/>
</dbReference>
<evidence type="ECO:0000256" key="4">
    <source>
        <dbReference type="ARBA" id="ARBA00023157"/>
    </source>
</evidence>
<dbReference type="InterPro" id="IPR013766">
    <property type="entry name" value="Thioredoxin_domain"/>
</dbReference>
<dbReference type="InterPro" id="IPR036249">
    <property type="entry name" value="Thioredoxin-like_sf"/>
</dbReference>
<evidence type="ECO:0000256" key="6">
    <source>
        <dbReference type="SAM" id="SignalP"/>
    </source>
</evidence>
<proteinExistence type="predicted"/>
<protein>
    <recommendedName>
        <fullName evidence="7">Thioredoxin domain-containing protein</fullName>
    </recommendedName>
</protein>
<comment type="subcellular location">
    <subcellularLocation>
        <location evidence="1">Cell envelope</location>
    </subcellularLocation>
</comment>
<dbReference type="AlphaFoldDB" id="A0A919NKT0"/>
<name>A0A919NKT0_9ACTN</name>
<keyword evidence="9" id="KW-1185">Reference proteome</keyword>
<dbReference type="Gene3D" id="3.40.30.10">
    <property type="entry name" value="Glutaredoxin"/>
    <property type="match status" value="1"/>
</dbReference>
<evidence type="ECO:0000313" key="9">
    <source>
        <dbReference type="Proteomes" id="UP000623608"/>
    </source>
</evidence>
<keyword evidence="4" id="KW-1015">Disulfide bond</keyword>
<dbReference type="PANTHER" id="PTHR42852:SF6">
    <property type="entry name" value="THIOL:DISULFIDE INTERCHANGE PROTEIN DSBE"/>
    <property type="match status" value="1"/>
</dbReference>
<dbReference type="GO" id="GO:0017004">
    <property type="term" value="P:cytochrome complex assembly"/>
    <property type="evidence" value="ECO:0007669"/>
    <property type="project" value="UniProtKB-KW"/>
</dbReference>
<evidence type="ECO:0000256" key="5">
    <source>
        <dbReference type="ARBA" id="ARBA00023284"/>
    </source>
</evidence>
<dbReference type="EMBL" id="BOMY01000018">
    <property type="protein sequence ID" value="GIF19935.1"/>
    <property type="molecule type" value="Genomic_DNA"/>
</dbReference>
<dbReference type="GO" id="GO:0016209">
    <property type="term" value="F:antioxidant activity"/>
    <property type="evidence" value="ECO:0007669"/>
    <property type="project" value="InterPro"/>
</dbReference>
<keyword evidence="3" id="KW-0735">Signal-anchor</keyword>
<dbReference type="PROSITE" id="PS00194">
    <property type="entry name" value="THIOREDOXIN_1"/>
    <property type="match status" value="1"/>
</dbReference>
<dbReference type="PROSITE" id="PS51257">
    <property type="entry name" value="PROKAR_LIPOPROTEIN"/>
    <property type="match status" value="1"/>
</dbReference>
<dbReference type="SUPFAM" id="SSF52833">
    <property type="entry name" value="Thioredoxin-like"/>
    <property type="match status" value="1"/>
</dbReference>
<dbReference type="GO" id="GO:0016491">
    <property type="term" value="F:oxidoreductase activity"/>
    <property type="evidence" value="ECO:0007669"/>
    <property type="project" value="InterPro"/>
</dbReference>
<dbReference type="GO" id="GO:0030313">
    <property type="term" value="C:cell envelope"/>
    <property type="evidence" value="ECO:0007669"/>
    <property type="project" value="UniProtKB-SubCell"/>
</dbReference>
<dbReference type="Proteomes" id="UP000623608">
    <property type="component" value="Unassembled WGS sequence"/>
</dbReference>
<feature type="signal peptide" evidence="6">
    <location>
        <begin position="1"/>
        <end position="19"/>
    </location>
</feature>
<sequence>MRRPTVVLTVAALAVTGLAGCGGENWAKKCTTTGTVVECAPTQRPQVKEVTGELLDGGKYDVAQERGKVVVVNFWGSWCAPCRAEADDLEKTYQDTKAKGVSFIGVNSRDDKDSARAFERGRVTYPSLYDFDGKVALKFDVTQTSTPATLILDRQGRIAVALRAATTYTQLKPLVEKIAAEDPSNRPATALKRTEG</sequence>
<keyword evidence="5" id="KW-0676">Redox-active center</keyword>
<evidence type="ECO:0000256" key="1">
    <source>
        <dbReference type="ARBA" id="ARBA00004196"/>
    </source>
</evidence>
<keyword evidence="6" id="KW-0732">Signal</keyword>
<organism evidence="8 9">
    <name type="scientific">Paractinoplanes tereljensis</name>
    <dbReference type="NCBI Taxonomy" id="571912"/>
    <lineage>
        <taxon>Bacteria</taxon>
        <taxon>Bacillati</taxon>
        <taxon>Actinomycetota</taxon>
        <taxon>Actinomycetes</taxon>
        <taxon>Micromonosporales</taxon>
        <taxon>Micromonosporaceae</taxon>
        <taxon>Paractinoplanes</taxon>
    </lineage>
</organism>
<evidence type="ECO:0000256" key="2">
    <source>
        <dbReference type="ARBA" id="ARBA00022748"/>
    </source>
</evidence>
<dbReference type="PROSITE" id="PS51352">
    <property type="entry name" value="THIOREDOXIN_2"/>
    <property type="match status" value="1"/>
</dbReference>
<accession>A0A919NKT0</accession>
<dbReference type="InterPro" id="IPR017937">
    <property type="entry name" value="Thioredoxin_CS"/>
</dbReference>
<evidence type="ECO:0000313" key="8">
    <source>
        <dbReference type="EMBL" id="GIF19935.1"/>
    </source>
</evidence>
<evidence type="ECO:0000259" key="7">
    <source>
        <dbReference type="PROSITE" id="PS51352"/>
    </source>
</evidence>
<dbReference type="InterPro" id="IPR000866">
    <property type="entry name" value="AhpC/TSA"/>
</dbReference>
<feature type="chain" id="PRO_5038560578" description="Thioredoxin domain-containing protein" evidence="6">
    <location>
        <begin position="20"/>
        <end position="196"/>
    </location>
</feature>
<keyword evidence="2" id="KW-0201">Cytochrome c-type biogenesis</keyword>
<dbReference type="PANTHER" id="PTHR42852">
    <property type="entry name" value="THIOL:DISULFIDE INTERCHANGE PROTEIN DSBE"/>
    <property type="match status" value="1"/>
</dbReference>
<reference evidence="8" key="1">
    <citation type="submission" date="2021-01" db="EMBL/GenBank/DDBJ databases">
        <title>Whole genome shotgun sequence of Actinoplanes tereljensis NBRC 105297.</title>
        <authorList>
            <person name="Komaki H."/>
            <person name="Tamura T."/>
        </authorList>
    </citation>
    <scope>NUCLEOTIDE SEQUENCE</scope>
    <source>
        <strain evidence="8">NBRC 105297</strain>
    </source>
</reference>
<evidence type="ECO:0000256" key="3">
    <source>
        <dbReference type="ARBA" id="ARBA00022968"/>
    </source>
</evidence>